<feature type="compositionally biased region" description="Basic and acidic residues" evidence="1">
    <location>
        <begin position="145"/>
        <end position="161"/>
    </location>
</feature>
<proteinExistence type="predicted"/>
<keyword evidence="4" id="KW-1185">Reference proteome</keyword>
<feature type="region of interest" description="Disordered" evidence="1">
    <location>
        <begin position="141"/>
        <end position="163"/>
    </location>
</feature>
<sequence>MALEVSTDLIRRLQIDLRAEAGLPSYDPADPTLPALPSLAASVAGLDPSPPYLRCCQCKGKLLRGLQSLICIYCGRRQPKDVPPDPIAFNTTSGYRWLLGALDLDGSETIGLSNEGNEPNRGQGTPEAKVTLSELLDLKIASPEESDKAETSVTNETREQNRSTLNVAGVDLDDFFSQSNRDKVTSVLGEQPEISKIEGTETKVFEGQGDFSSFQNVAAAGSSADARSDAFSGWEADFQSADAGNQQVDSKAVDGLISSTVDLSTHMDSVFGRVENFKDREPNDSPVPSTSMANDWVEGDLWNNVNSLVSQRTEQFDSAAEDDCGDSLDNPTAGSVDWFQDNQWQTNTRSPPKNEASNDSVVSQQTEQFDLTAKDDGGDYIDDPTASSIDWFQDNQWQTNIASPPKNQKTNNTGVSQQTEQLDLAAKDEGSDNLDNPTSDGVDWFQDNQWQTNITSPPKNQTTNDSGVSQQTEQFDLAAKNEGGDNLDIPTSDRVDWFQDNQWQTNIRSPPENQTTDDSLVSQQTQQFGLAAKAVGGNNLEKDTTSDSIDWFQDNRWQANITSPPKKQIINEDDDSFDEWNDFTSSTAAQDPSRDAWKQSDNEISAVTGDMSEINLFGPTNNFKEMDFSSLSPSNQHVSAEVNKTFPKLPIAERVADSTGTVGGGNAKPAVNKGDVSNTKKDDAEMLMSQMHDLSFMLESNLSLPS</sequence>
<gene>
    <name evidence="3" type="ORF">RJ639_028687</name>
</gene>
<dbReference type="EMBL" id="JAVXUP010000054">
    <property type="protein sequence ID" value="KAK3040438.1"/>
    <property type="molecule type" value="Genomic_DNA"/>
</dbReference>
<dbReference type="Proteomes" id="UP001188597">
    <property type="component" value="Unassembled WGS sequence"/>
</dbReference>
<feature type="region of interest" description="Disordered" evidence="1">
    <location>
        <begin position="316"/>
        <end position="364"/>
    </location>
</feature>
<feature type="compositionally biased region" description="Polar residues" evidence="1">
    <location>
        <begin position="340"/>
        <end position="364"/>
    </location>
</feature>
<dbReference type="PANTHER" id="PTHR36308">
    <property type="entry name" value="DENTIN SIALOPHOSPHOPROTEIN-RELATED"/>
    <property type="match status" value="1"/>
</dbReference>
<comment type="caution">
    <text evidence="3">The sequence shown here is derived from an EMBL/GenBank/DDBJ whole genome shotgun (WGS) entry which is preliminary data.</text>
</comment>
<feature type="non-terminal residue" evidence="3">
    <location>
        <position position="706"/>
    </location>
</feature>
<evidence type="ECO:0000259" key="2">
    <source>
        <dbReference type="Pfam" id="PF25122"/>
    </source>
</evidence>
<organism evidence="3 4">
    <name type="scientific">Escallonia herrerae</name>
    <dbReference type="NCBI Taxonomy" id="1293975"/>
    <lineage>
        <taxon>Eukaryota</taxon>
        <taxon>Viridiplantae</taxon>
        <taxon>Streptophyta</taxon>
        <taxon>Embryophyta</taxon>
        <taxon>Tracheophyta</taxon>
        <taxon>Spermatophyta</taxon>
        <taxon>Magnoliopsida</taxon>
        <taxon>eudicotyledons</taxon>
        <taxon>Gunneridae</taxon>
        <taxon>Pentapetalae</taxon>
        <taxon>asterids</taxon>
        <taxon>campanulids</taxon>
        <taxon>Escalloniales</taxon>
        <taxon>Escalloniaceae</taxon>
        <taxon>Escallonia</taxon>
    </lineage>
</organism>
<evidence type="ECO:0000313" key="3">
    <source>
        <dbReference type="EMBL" id="KAK3040438.1"/>
    </source>
</evidence>
<protein>
    <recommendedName>
        <fullName evidence="2">DUF7815 domain-containing protein</fullName>
    </recommendedName>
</protein>
<feature type="region of interest" description="Disordered" evidence="1">
    <location>
        <begin position="451"/>
        <end position="470"/>
    </location>
</feature>
<dbReference type="AlphaFoldDB" id="A0AA89BGS8"/>
<accession>A0AA89BGS8</accession>
<reference evidence="3" key="1">
    <citation type="submission" date="2022-12" db="EMBL/GenBank/DDBJ databases">
        <title>Draft genome assemblies for two species of Escallonia (Escalloniales).</title>
        <authorList>
            <person name="Chanderbali A."/>
            <person name="Dervinis C."/>
            <person name="Anghel I."/>
            <person name="Soltis D."/>
            <person name="Soltis P."/>
            <person name="Zapata F."/>
        </authorList>
    </citation>
    <scope>NUCLEOTIDE SEQUENCE</scope>
    <source>
        <strain evidence="3">UCBG64.0493</strain>
        <tissue evidence="3">Leaf</tissue>
    </source>
</reference>
<feature type="region of interest" description="Disordered" evidence="1">
    <location>
        <begin position="660"/>
        <end position="684"/>
    </location>
</feature>
<evidence type="ECO:0000313" key="4">
    <source>
        <dbReference type="Proteomes" id="UP001188597"/>
    </source>
</evidence>
<dbReference type="InterPro" id="IPR056717">
    <property type="entry name" value="DUF7815"/>
</dbReference>
<name>A0AA89BGS8_9ASTE</name>
<dbReference type="Pfam" id="PF25122">
    <property type="entry name" value="DUF7815"/>
    <property type="match status" value="1"/>
</dbReference>
<dbReference type="PANTHER" id="PTHR36308:SF1">
    <property type="entry name" value="DENTIN SIALOPHOSPHOPROTEIN-RELATED"/>
    <property type="match status" value="1"/>
</dbReference>
<feature type="domain" description="DUF7815" evidence="2">
    <location>
        <begin position="51"/>
        <end position="76"/>
    </location>
</feature>
<evidence type="ECO:0000256" key="1">
    <source>
        <dbReference type="SAM" id="MobiDB-lite"/>
    </source>
</evidence>